<reference evidence="8 9" key="1">
    <citation type="submission" date="2019-09" db="EMBL/GenBank/DDBJ databases">
        <title>Goodfellowia gen. nov., a new genus of the Pseudonocardineae related to Actinoalloteichus, containing Goodfellowia coeruleoviolacea gen. nov., comb. nov. gen. nov., comb. nov.</title>
        <authorList>
            <person name="Labeda D."/>
        </authorList>
    </citation>
    <scope>NUCLEOTIDE SEQUENCE [LARGE SCALE GENOMIC DNA]</scope>
    <source>
        <strain evidence="8 9">AN110305</strain>
    </source>
</reference>
<dbReference type="Gene3D" id="1.10.630.10">
    <property type="entry name" value="Cytochrome P450"/>
    <property type="match status" value="1"/>
</dbReference>
<dbReference type="GO" id="GO:0020037">
    <property type="term" value="F:heme binding"/>
    <property type="evidence" value="ECO:0007669"/>
    <property type="project" value="InterPro"/>
</dbReference>
<dbReference type="PANTHER" id="PTHR46696:SF4">
    <property type="entry name" value="BIOTIN BIOSYNTHESIS CYTOCHROME P450"/>
    <property type="match status" value="1"/>
</dbReference>
<gene>
    <name evidence="8" type="ORF">F0L68_26795</name>
</gene>
<dbReference type="PRINTS" id="PR00359">
    <property type="entry name" value="BP450"/>
</dbReference>
<dbReference type="GO" id="GO:0008395">
    <property type="term" value="F:steroid hydroxylase activity"/>
    <property type="evidence" value="ECO:0007669"/>
    <property type="project" value="TreeGrafter"/>
</dbReference>
<dbReference type="RefSeq" id="WP_149852588.1">
    <property type="nucleotide sequence ID" value="NZ_VUOB01000053.1"/>
</dbReference>
<keyword evidence="3 7" id="KW-0479">Metal-binding</keyword>
<evidence type="ECO:0000256" key="1">
    <source>
        <dbReference type="ARBA" id="ARBA00010617"/>
    </source>
</evidence>
<dbReference type="OrthoDB" id="5241086at2"/>
<dbReference type="PANTHER" id="PTHR46696">
    <property type="entry name" value="P450, PUTATIVE (EUROFUNG)-RELATED"/>
    <property type="match status" value="1"/>
</dbReference>
<dbReference type="InterPro" id="IPR036396">
    <property type="entry name" value="Cyt_P450_sf"/>
</dbReference>
<dbReference type="GO" id="GO:0005506">
    <property type="term" value="F:iron ion binding"/>
    <property type="evidence" value="ECO:0007669"/>
    <property type="project" value="InterPro"/>
</dbReference>
<accession>A0A5B2WYB5</accession>
<organism evidence="8 9">
    <name type="scientific">Solihabitans fulvus</name>
    <dbReference type="NCBI Taxonomy" id="1892852"/>
    <lineage>
        <taxon>Bacteria</taxon>
        <taxon>Bacillati</taxon>
        <taxon>Actinomycetota</taxon>
        <taxon>Actinomycetes</taxon>
        <taxon>Pseudonocardiales</taxon>
        <taxon>Pseudonocardiaceae</taxon>
        <taxon>Solihabitans</taxon>
    </lineage>
</organism>
<dbReference type="AlphaFoldDB" id="A0A5B2WYB5"/>
<evidence type="ECO:0000256" key="3">
    <source>
        <dbReference type="ARBA" id="ARBA00022723"/>
    </source>
</evidence>
<evidence type="ECO:0000256" key="2">
    <source>
        <dbReference type="ARBA" id="ARBA00022617"/>
    </source>
</evidence>
<dbReference type="PROSITE" id="PS00086">
    <property type="entry name" value="CYTOCHROME_P450"/>
    <property type="match status" value="1"/>
</dbReference>
<keyword evidence="5 7" id="KW-0408">Iron</keyword>
<keyword evidence="2 7" id="KW-0349">Heme</keyword>
<dbReference type="EMBL" id="VUOB01000053">
    <property type="protein sequence ID" value="KAA2256058.1"/>
    <property type="molecule type" value="Genomic_DNA"/>
</dbReference>
<dbReference type="Pfam" id="PF00067">
    <property type="entry name" value="p450"/>
    <property type="match status" value="1"/>
</dbReference>
<dbReference type="CDD" id="cd11033">
    <property type="entry name" value="CYP142-like"/>
    <property type="match status" value="1"/>
</dbReference>
<dbReference type="InterPro" id="IPR002397">
    <property type="entry name" value="Cyt_P450_B"/>
</dbReference>
<dbReference type="InterPro" id="IPR017972">
    <property type="entry name" value="Cyt_P450_CS"/>
</dbReference>
<keyword evidence="4 7" id="KW-0560">Oxidoreductase</keyword>
<evidence type="ECO:0000256" key="4">
    <source>
        <dbReference type="ARBA" id="ARBA00023002"/>
    </source>
</evidence>
<dbReference type="Proteomes" id="UP000323454">
    <property type="component" value="Unassembled WGS sequence"/>
</dbReference>
<evidence type="ECO:0000256" key="6">
    <source>
        <dbReference type="ARBA" id="ARBA00023033"/>
    </source>
</evidence>
<dbReference type="GO" id="GO:0006707">
    <property type="term" value="P:cholesterol catabolic process"/>
    <property type="evidence" value="ECO:0007669"/>
    <property type="project" value="TreeGrafter"/>
</dbReference>
<evidence type="ECO:0000256" key="5">
    <source>
        <dbReference type="ARBA" id="ARBA00023004"/>
    </source>
</evidence>
<evidence type="ECO:0000256" key="7">
    <source>
        <dbReference type="RuleBase" id="RU000461"/>
    </source>
</evidence>
<dbReference type="GO" id="GO:0036199">
    <property type="term" value="F:cholest-4-en-3-one 26-monooxygenase activity"/>
    <property type="evidence" value="ECO:0007669"/>
    <property type="project" value="TreeGrafter"/>
</dbReference>
<sequence>MTVPVDLLDPRLHAEQDLRGVWRDLRRDEPVRWQPVDPALGAAVPGFWVVTRHTDVQRALRDTRTFSSQGGNMLATLLKGSDDGAGKMLVVTDGPRHLALRSLLMSGFGPRQLGPVTASIARSTRDLLAELVARGGGDFVAEVAAQVPLRAICELLGVPAADRARVLELTNGAMLGEHTEEASIEVRIARSEIMQYYLRLAARRREAPGSDVISLLVGGTVDGRPVTEEEVLFNCYNLIIGGDETARLSMAGGLLALAEHPAQWRRLLADAALVGPATEEILRWTTPVAHVGRRATVDTELGGQPIAAGDAVTLWCASANFDQEAFEEPDSFALSRDPNRHVTFGFGPHFCLGAQLARAEIQALLSELRAQAESFEVTGPVPRLASNFIRGVAALPMSFTPTRTV</sequence>
<comment type="similarity">
    <text evidence="1 7">Belongs to the cytochrome P450 family.</text>
</comment>
<evidence type="ECO:0000313" key="8">
    <source>
        <dbReference type="EMBL" id="KAA2256058.1"/>
    </source>
</evidence>
<dbReference type="FunFam" id="1.10.630.10:FF:000018">
    <property type="entry name" value="Cytochrome P450 monooxygenase"/>
    <property type="match status" value="1"/>
</dbReference>
<protein>
    <submittedName>
        <fullName evidence="8">Cytochrome P450</fullName>
    </submittedName>
</protein>
<comment type="caution">
    <text evidence="8">The sequence shown here is derived from an EMBL/GenBank/DDBJ whole genome shotgun (WGS) entry which is preliminary data.</text>
</comment>
<keyword evidence="9" id="KW-1185">Reference proteome</keyword>
<dbReference type="InterPro" id="IPR001128">
    <property type="entry name" value="Cyt_P450"/>
</dbReference>
<proteinExistence type="inferred from homology"/>
<reference evidence="8 9" key="2">
    <citation type="submission" date="2019-09" db="EMBL/GenBank/DDBJ databases">
        <authorList>
            <person name="Jin C."/>
        </authorList>
    </citation>
    <scope>NUCLEOTIDE SEQUENCE [LARGE SCALE GENOMIC DNA]</scope>
    <source>
        <strain evidence="8 9">AN110305</strain>
    </source>
</reference>
<dbReference type="SUPFAM" id="SSF48264">
    <property type="entry name" value="Cytochrome P450"/>
    <property type="match status" value="1"/>
</dbReference>
<name>A0A5B2WYB5_9PSEU</name>
<evidence type="ECO:0000313" key="9">
    <source>
        <dbReference type="Proteomes" id="UP000323454"/>
    </source>
</evidence>
<keyword evidence="6 7" id="KW-0503">Monooxygenase</keyword>